<dbReference type="Gene3D" id="3.30.70.100">
    <property type="match status" value="1"/>
</dbReference>
<evidence type="ECO:0000256" key="6">
    <source>
        <dbReference type="ARBA" id="ARBA00023186"/>
    </source>
</evidence>
<dbReference type="Pfam" id="PF00403">
    <property type="entry name" value="HMA"/>
    <property type="match status" value="1"/>
</dbReference>
<dbReference type="PANTHER" id="PTHR46365:SF1">
    <property type="entry name" value="COPPER TRANSPORT PROTEIN ATOX1"/>
    <property type="match status" value="1"/>
</dbReference>
<evidence type="ECO:0000256" key="1">
    <source>
        <dbReference type="ARBA" id="ARBA00022448"/>
    </source>
</evidence>
<dbReference type="PANTHER" id="PTHR46365">
    <property type="entry name" value="COPPER TRANSPORT PROTEIN ATOX1"/>
    <property type="match status" value="1"/>
</dbReference>
<dbReference type="InterPro" id="IPR036163">
    <property type="entry name" value="HMA_dom_sf"/>
</dbReference>
<organism evidence="13 14">
    <name type="scientific">Aquatica leii</name>
    <dbReference type="NCBI Taxonomy" id="1421715"/>
    <lineage>
        <taxon>Eukaryota</taxon>
        <taxon>Metazoa</taxon>
        <taxon>Ecdysozoa</taxon>
        <taxon>Arthropoda</taxon>
        <taxon>Hexapoda</taxon>
        <taxon>Insecta</taxon>
        <taxon>Pterygota</taxon>
        <taxon>Neoptera</taxon>
        <taxon>Endopterygota</taxon>
        <taxon>Coleoptera</taxon>
        <taxon>Polyphaga</taxon>
        <taxon>Elateriformia</taxon>
        <taxon>Elateroidea</taxon>
        <taxon>Lampyridae</taxon>
        <taxon>Luciolinae</taxon>
        <taxon>Aquatica</taxon>
    </lineage>
</organism>
<keyword evidence="4" id="KW-0186">Copper</keyword>
<reference evidence="14" key="1">
    <citation type="submission" date="2023-01" db="EMBL/GenBank/DDBJ databases">
        <title>Key to firefly adult light organ development and bioluminescence: homeobox transcription factors regulate luciferase expression and transportation to peroxisome.</title>
        <authorList>
            <person name="Fu X."/>
        </authorList>
    </citation>
    <scope>NUCLEOTIDE SEQUENCE [LARGE SCALE GENOMIC DNA]</scope>
</reference>
<dbReference type="GO" id="GO:0016531">
    <property type="term" value="F:copper chaperone activity"/>
    <property type="evidence" value="ECO:0007669"/>
    <property type="project" value="TreeGrafter"/>
</dbReference>
<name>A0AAN7SK63_9COLE</name>
<dbReference type="PROSITE" id="PS50846">
    <property type="entry name" value="HMA_2"/>
    <property type="match status" value="1"/>
</dbReference>
<evidence type="ECO:0000256" key="4">
    <source>
        <dbReference type="ARBA" id="ARBA00023008"/>
    </source>
</evidence>
<evidence type="ECO:0000256" key="7">
    <source>
        <dbReference type="ARBA" id="ARBA00037651"/>
    </source>
</evidence>
<evidence type="ECO:0000256" key="5">
    <source>
        <dbReference type="ARBA" id="ARBA00023065"/>
    </source>
</evidence>
<protein>
    <recommendedName>
        <fullName evidence="9">Copper transport protein ATOX1</fullName>
    </recommendedName>
    <alternativeName>
        <fullName evidence="10">Metal transport protein ATX1</fullName>
    </alternativeName>
</protein>
<keyword evidence="2" id="KW-0479">Metal-binding</keyword>
<dbReference type="CDD" id="cd00371">
    <property type="entry name" value="HMA"/>
    <property type="match status" value="1"/>
</dbReference>
<evidence type="ECO:0000256" key="3">
    <source>
        <dbReference type="ARBA" id="ARBA00022796"/>
    </source>
</evidence>
<evidence type="ECO:0000256" key="2">
    <source>
        <dbReference type="ARBA" id="ARBA00022723"/>
    </source>
</evidence>
<comment type="subunit">
    <text evidence="11">Homodimer. Interacts with ATP7B. Interacts with ATP7A. Interacts (via dimer form) with SLC31A1 (via C-terminal domain); this interaction improves ATOX1 stability and controls intracellular Cu(I) levels.</text>
</comment>
<keyword evidence="6" id="KW-0143">Chaperone</keyword>
<dbReference type="FunFam" id="3.30.70.100:FF:000008">
    <property type="entry name" value="Copper transport protein ATOX1"/>
    <property type="match status" value="1"/>
</dbReference>
<keyword evidence="14" id="KW-1185">Reference proteome</keyword>
<evidence type="ECO:0000256" key="10">
    <source>
        <dbReference type="ARBA" id="ARBA00043201"/>
    </source>
</evidence>
<dbReference type="AlphaFoldDB" id="A0AAN7SK63"/>
<comment type="caution">
    <text evidence="13">The sequence shown here is derived from an EMBL/GenBank/DDBJ whole genome shotgun (WGS) entry which is preliminary data.</text>
</comment>
<dbReference type="SUPFAM" id="SSF55008">
    <property type="entry name" value="HMA, heavy metal-associated domain"/>
    <property type="match status" value="1"/>
</dbReference>
<evidence type="ECO:0000256" key="8">
    <source>
        <dbReference type="ARBA" id="ARBA00038171"/>
    </source>
</evidence>
<feature type="domain" description="HMA" evidence="12">
    <location>
        <begin position="4"/>
        <end position="69"/>
    </location>
</feature>
<evidence type="ECO:0000256" key="9">
    <source>
        <dbReference type="ARBA" id="ARBA00040962"/>
    </source>
</evidence>
<keyword evidence="3" id="KW-0187">Copper transport</keyword>
<dbReference type="GO" id="GO:0005829">
    <property type="term" value="C:cytosol"/>
    <property type="evidence" value="ECO:0007669"/>
    <property type="project" value="TreeGrafter"/>
</dbReference>
<evidence type="ECO:0000313" key="13">
    <source>
        <dbReference type="EMBL" id="KAK4886202.1"/>
    </source>
</evidence>
<gene>
    <name evidence="13" type="ORF">RN001_002473</name>
</gene>
<evidence type="ECO:0000256" key="11">
    <source>
        <dbReference type="ARBA" id="ARBA00046351"/>
    </source>
</evidence>
<keyword evidence="1" id="KW-0813">Transport</keyword>
<dbReference type="EMBL" id="JARPUR010000001">
    <property type="protein sequence ID" value="KAK4886202.1"/>
    <property type="molecule type" value="Genomic_DNA"/>
</dbReference>
<dbReference type="InterPro" id="IPR051881">
    <property type="entry name" value="Copper_transport_ATOX1-like"/>
</dbReference>
<comment type="similarity">
    <text evidence="8">Belongs to the ATX1 family.</text>
</comment>
<proteinExistence type="inferred from homology"/>
<dbReference type="GO" id="GO:0006825">
    <property type="term" value="P:copper ion transport"/>
    <property type="evidence" value="ECO:0007669"/>
    <property type="project" value="UniProtKB-KW"/>
</dbReference>
<dbReference type="InterPro" id="IPR006121">
    <property type="entry name" value="HMA_dom"/>
</dbReference>
<evidence type="ECO:0000313" key="14">
    <source>
        <dbReference type="Proteomes" id="UP001353858"/>
    </source>
</evidence>
<dbReference type="GO" id="GO:0046872">
    <property type="term" value="F:metal ion binding"/>
    <property type="evidence" value="ECO:0007669"/>
    <property type="project" value="UniProtKB-KW"/>
</dbReference>
<comment type="function">
    <text evidence="7">Binds and deliver cytosolic copper to the copper ATPase proteins. May be important in cellular antioxidant defense.</text>
</comment>
<dbReference type="Proteomes" id="UP001353858">
    <property type="component" value="Unassembled WGS sequence"/>
</dbReference>
<evidence type="ECO:0000259" key="12">
    <source>
        <dbReference type="PROSITE" id="PS50846"/>
    </source>
</evidence>
<accession>A0AAN7SK63</accession>
<sequence length="74" mass="8295">MSEAQVHEYNVKMTCDGCSGAVQRVLSKFEGKGIDKIDINLVEQIVKVTSTLSPDEILKMIQKTGKEVKYVKTY</sequence>
<keyword evidence="5" id="KW-0406">Ion transport</keyword>